<dbReference type="RefSeq" id="WP_127702938.1">
    <property type="nucleotide sequence ID" value="NZ_SACK01000001.1"/>
</dbReference>
<dbReference type="Pfam" id="PF02518">
    <property type="entry name" value="HATPase_c"/>
    <property type="match status" value="1"/>
</dbReference>
<dbReference type="AlphaFoldDB" id="A0A437MY09"/>
<keyword evidence="7" id="KW-0067">ATP-binding</keyword>
<keyword evidence="9" id="KW-0175">Coiled coil</keyword>
<dbReference type="GO" id="GO:0030295">
    <property type="term" value="F:protein kinase activator activity"/>
    <property type="evidence" value="ECO:0007669"/>
    <property type="project" value="TreeGrafter"/>
</dbReference>
<dbReference type="SMART" id="SM00387">
    <property type="entry name" value="HATPase_c"/>
    <property type="match status" value="1"/>
</dbReference>
<dbReference type="InterPro" id="IPR004358">
    <property type="entry name" value="Sig_transdc_His_kin-like_C"/>
</dbReference>
<dbReference type="InterPro" id="IPR003594">
    <property type="entry name" value="HATPase_dom"/>
</dbReference>
<dbReference type="SUPFAM" id="SSF55874">
    <property type="entry name" value="ATPase domain of HSP90 chaperone/DNA topoisomerase II/histidine kinase"/>
    <property type="match status" value="1"/>
</dbReference>
<evidence type="ECO:0000256" key="5">
    <source>
        <dbReference type="ARBA" id="ARBA00022741"/>
    </source>
</evidence>
<feature type="domain" description="Histidine kinase" evidence="10">
    <location>
        <begin position="218"/>
        <end position="426"/>
    </location>
</feature>
<protein>
    <recommendedName>
        <fullName evidence="2">histidine kinase</fullName>
        <ecNumber evidence="2">2.7.13.3</ecNumber>
    </recommendedName>
</protein>
<gene>
    <name evidence="11" type="ORF">EOD41_01125</name>
</gene>
<dbReference type="CDD" id="cd00082">
    <property type="entry name" value="HisKA"/>
    <property type="match status" value="1"/>
</dbReference>
<dbReference type="InterPro" id="IPR036097">
    <property type="entry name" value="HisK_dim/P_sf"/>
</dbReference>
<evidence type="ECO:0000256" key="2">
    <source>
        <dbReference type="ARBA" id="ARBA00012438"/>
    </source>
</evidence>
<sequence>MDTGILQNAQRLRYEALSHLAASLNRAENYKDVCSALSDNAKYIIDFYRFRLSHRHKKSTRCFEIYRGESITFVPKNDTLWEYEDEVLKKGLPVSSKPEDFESRPHLRKILFSNPKVAAIFSLPVTYFEQQEIIISISVTNSVSYIEIDFKFLKAIADLVANKLLQLELLKKIESSNKELKIKNAQITKLNRTLEQTVALRTAELTSANEEMRTLFYRTSHDFRAPLANIMGLANLAKLVTDDEEALDLFAKCEEVVHKLDGMLNKLNVLSNYAYEHQIKPVDFAQLLDDLKNKYQSQLNEIGGRLIYDIQIDNMHISVPHTYITILDNLLENSVCYHKGDLLVQIYIFKYKDDLVIKFSDNGQGIPTRIIGKIYDMYYRGHAQSTGSGLGLYVVRKLVKSLAGDIWVQSKPKQHTHFIIKVPFQQHLQ</sequence>
<accession>A0A437MY09</accession>
<keyword evidence="3" id="KW-0597">Phosphoprotein</keyword>
<dbReference type="PROSITE" id="PS50109">
    <property type="entry name" value="HIS_KIN"/>
    <property type="match status" value="1"/>
</dbReference>
<dbReference type="CDD" id="cd00075">
    <property type="entry name" value="HATPase"/>
    <property type="match status" value="1"/>
</dbReference>
<proteinExistence type="predicted"/>
<dbReference type="PANTHER" id="PTHR42878:SF7">
    <property type="entry name" value="SENSOR HISTIDINE KINASE GLRK"/>
    <property type="match status" value="1"/>
</dbReference>
<name>A0A437MY09_9SPHI</name>
<dbReference type="Gene3D" id="3.30.565.10">
    <property type="entry name" value="Histidine kinase-like ATPase, C-terminal domain"/>
    <property type="match status" value="1"/>
</dbReference>
<dbReference type="EMBL" id="SACK01000001">
    <property type="protein sequence ID" value="RVU02571.1"/>
    <property type="molecule type" value="Genomic_DNA"/>
</dbReference>
<dbReference type="GO" id="GO:0000156">
    <property type="term" value="F:phosphorelay response regulator activity"/>
    <property type="evidence" value="ECO:0007669"/>
    <property type="project" value="TreeGrafter"/>
</dbReference>
<evidence type="ECO:0000256" key="9">
    <source>
        <dbReference type="SAM" id="Coils"/>
    </source>
</evidence>
<organism evidence="11 12">
    <name type="scientific">Mucilaginibacter limnophilus</name>
    <dbReference type="NCBI Taxonomy" id="1932778"/>
    <lineage>
        <taxon>Bacteria</taxon>
        <taxon>Pseudomonadati</taxon>
        <taxon>Bacteroidota</taxon>
        <taxon>Sphingobacteriia</taxon>
        <taxon>Sphingobacteriales</taxon>
        <taxon>Sphingobacteriaceae</taxon>
        <taxon>Mucilaginibacter</taxon>
    </lineage>
</organism>
<dbReference type="SUPFAM" id="SSF47384">
    <property type="entry name" value="Homodimeric domain of signal transducing histidine kinase"/>
    <property type="match status" value="1"/>
</dbReference>
<evidence type="ECO:0000256" key="3">
    <source>
        <dbReference type="ARBA" id="ARBA00022553"/>
    </source>
</evidence>
<dbReference type="GO" id="GO:0005524">
    <property type="term" value="F:ATP binding"/>
    <property type="evidence" value="ECO:0007669"/>
    <property type="project" value="UniProtKB-KW"/>
</dbReference>
<keyword evidence="5" id="KW-0547">Nucleotide-binding</keyword>
<keyword evidence="8" id="KW-0902">Two-component regulatory system</keyword>
<dbReference type="InterPro" id="IPR005467">
    <property type="entry name" value="His_kinase_dom"/>
</dbReference>
<keyword evidence="4" id="KW-0808">Transferase</keyword>
<dbReference type="EC" id="2.7.13.3" evidence="2"/>
<evidence type="ECO:0000256" key="4">
    <source>
        <dbReference type="ARBA" id="ARBA00022679"/>
    </source>
</evidence>
<comment type="caution">
    <text evidence="11">The sequence shown here is derived from an EMBL/GenBank/DDBJ whole genome shotgun (WGS) entry which is preliminary data.</text>
</comment>
<evidence type="ECO:0000256" key="8">
    <source>
        <dbReference type="ARBA" id="ARBA00023012"/>
    </source>
</evidence>
<evidence type="ECO:0000256" key="7">
    <source>
        <dbReference type="ARBA" id="ARBA00022840"/>
    </source>
</evidence>
<reference evidence="11 12" key="1">
    <citation type="submission" date="2019-01" db="EMBL/GenBank/DDBJ databases">
        <authorList>
            <person name="Chen W.-M."/>
        </authorList>
    </citation>
    <scope>NUCLEOTIDE SEQUENCE [LARGE SCALE GENOMIC DNA]</scope>
    <source>
        <strain evidence="11 12">YBJ-36</strain>
    </source>
</reference>
<evidence type="ECO:0000313" key="12">
    <source>
        <dbReference type="Proteomes" id="UP000282759"/>
    </source>
</evidence>
<keyword evidence="6 11" id="KW-0418">Kinase</keyword>
<dbReference type="GO" id="GO:0007234">
    <property type="term" value="P:osmosensory signaling via phosphorelay pathway"/>
    <property type="evidence" value="ECO:0007669"/>
    <property type="project" value="TreeGrafter"/>
</dbReference>
<dbReference type="PANTHER" id="PTHR42878">
    <property type="entry name" value="TWO-COMPONENT HISTIDINE KINASE"/>
    <property type="match status" value="1"/>
</dbReference>
<dbReference type="InterPro" id="IPR003661">
    <property type="entry name" value="HisK_dim/P_dom"/>
</dbReference>
<dbReference type="GO" id="GO:0000155">
    <property type="term" value="F:phosphorelay sensor kinase activity"/>
    <property type="evidence" value="ECO:0007669"/>
    <property type="project" value="InterPro"/>
</dbReference>
<dbReference type="Gene3D" id="1.10.287.130">
    <property type="match status" value="1"/>
</dbReference>
<dbReference type="InterPro" id="IPR050351">
    <property type="entry name" value="BphY/WalK/GraS-like"/>
</dbReference>
<evidence type="ECO:0000256" key="1">
    <source>
        <dbReference type="ARBA" id="ARBA00000085"/>
    </source>
</evidence>
<comment type="catalytic activity">
    <reaction evidence="1">
        <text>ATP + protein L-histidine = ADP + protein N-phospho-L-histidine.</text>
        <dbReference type="EC" id="2.7.13.3"/>
    </reaction>
</comment>
<dbReference type="PRINTS" id="PR00344">
    <property type="entry name" value="BCTRLSENSOR"/>
</dbReference>
<keyword evidence="12" id="KW-1185">Reference proteome</keyword>
<feature type="coiled-coil region" evidence="9">
    <location>
        <begin position="170"/>
        <end position="197"/>
    </location>
</feature>
<dbReference type="OrthoDB" id="9766459at2"/>
<dbReference type="InterPro" id="IPR036890">
    <property type="entry name" value="HATPase_C_sf"/>
</dbReference>
<evidence type="ECO:0000313" key="11">
    <source>
        <dbReference type="EMBL" id="RVU02571.1"/>
    </source>
</evidence>
<evidence type="ECO:0000259" key="10">
    <source>
        <dbReference type="PROSITE" id="PS50109"/>
    </source>
</evidence>
<evidence type="ECO:0000256" key="6">
    <source>
        <dbReference type="ARBA" id="ARBA00022777"/>
    </source>
</evidence>
<dbReference type="Proteomes" id="UP000282759">
    <property type="component" value="Unassembled WGS sequence"/>
</dbReference>